<comment type="subcellular location">
    <subcellularLocation>
        <location evidence="1">Nucleus</location>
    </subcellularLocation>
</comment>
<evidence type="ECO:0000259" key="3">
    <source>
        <dbReference type="PROSITE" id="PS50162"/>
    </source>
</evidence>
<dbReference type="GO" id="GO:0005815">
    <property type="term" value="C:microtubule organizing center"/>
    <property type="evidence" value="ECO:0007669"/>
    <property type="project" value="TreeGrafter"/>
</dbReference>
<protein>
    <submittedName>
        <fullName evidence="5">RECA_2 domain-containing protein</fullName>
    </submittedName>
</protein>
<dbReference type="GO" id="GO:0000724">
    <property type="term" value="P:double-strand break repair via homologous recombination"/>
    <property type="evidence" value="ECO:0007669"/>
    <property type="project" value="TreeGrafter"/>
</dbReference>
<dbReference type="WBParaSite" id="PTRK_0000606100.1">
    <property type="protein sequence ID" value="PTRK_0000606100.1"/>
    <property type="gene ID" value="PTRK_0000606100"/>
</dbReference>
<dbReference type="InterPro" id="IPR020588">
    <property type="entry name" value="RecA_ATP-bd"/>
</dbReference>
<dbReference type="Gene3D" id="3.40.50.300">
    <property type="entry name" value="P-loop containing nucleotide triphosphate hydrolases"/>
    <property type="match status" value="1"/>
</dbReference>
<dbReference type="GO" id="GO:0005657">
    <property type="term" value="C:replication fork"/>
    <property type="evidence" value="ECO:0007669"/>
    <property type="project" value="TreeGrafter"/>
</dbReference>
<evidence type="ECO:0000313" key="5">
    <source>
        <dbReference type="WBParaSite" id="PTRK_0000606100.1"/>
    </source>
</evidence>
<sequence length="256" mass="29568">MENLLQVALKLGVKRFKFSFGIDELDKLFGYGIQSCEVQEIVAEGNCYETELCHKLLAEFLQDESKEDLRAIYVDSNNSFNVDRLRELIRDKSKKTNANLERILVKKLYDINEFLDVIESFLKYCKGIRVCLLIVNNVCGIILSQDKLYDDLSTKRELIIKNLHRLAKNEGLAILTINSFAAPLNNEIRPLLGNVWVNGIYKRVSLHPDHFVSGEVGQKIYFARKYVSGDNVNYHVISNNIVRYQRKENGIELFQE</sequence>
<accession>A0A0N4ZEG2</accession>
<dbReference type="GO" id="GO:0000723">
    <property type="term" value="P:telomere maintenance"/>
    <property type="evidence" value="ECO:0007669"/>
    <property type="project" value="TreeGrafter"/>
</dbReference>
<dbReference type="AlphaFoldDB" id="A0A0N4ZEG2"/>
<keyword evidence="2" id="KW-0539">Nucleus</keyword>
<dbReference type="PROSITE" id="PS50162">
    <property type="entry name" value="RECA_2"/>
    <property type="match status" value="1"/>
</dbReference>
<dbReference type="InterPro" id="IPR013632">
    <property type="entry name" value="Rad51_C"/>
</dbReference>
<dbReference type="Proteomes" id="UP000038045">
    <property type="component" value="Unplaced"/>
</dbReference>
<organism evidence="4 5">
    <name type="scientific">Parastrongyloides trichosuri</name>
    <name type="common">Possum-specific nematode worm</name>
    <dbReference type="NCBI Taxonomy" id="131310"/>
    <lineage>
        <taxon>Eukaryota</taxon>
        <taxon>Metazoa</taxon>
        <taxon>Ecdysozoa</taxon>
        <taxon>Nematoda</taxon>
        <taxon>Chromadorea</taxon>
        <taxon>Rhabditida</taxon>
        <taxon>Tylenchina</taxon>
        <taxon>Panagrolaimomorpha</taxon>
        <taxon>Strongyloidoidea</taxon>
        <taxon>Strongyloididae</taxon>
        <taxon>Parastrongyloides</taxon>
    </lineage>
</organism>
<dbReference type="PANTHER" id="PTHR46457:SF1">
    <property type="entry name" value="DNA REPAIR PROTEIN RAD51 HOMOLOG 4"/>
    <property type="match status" value="1"/>
</dbReference>
<keyword evidence="4" id="KW-1185">Reference proteome</keyword>
<evidence type="ECO:0000256" key="2">
    <source>
        <dbReference type="ARBA" id="ARBA00023242"/>
    </source>
</evidence>
<dbReference type="PANTHER" id="PTHR46457">
    <property type="entry name" value="DNA REPAIR PROTEIN RAD51 HOMOLOG 4"/>
    <property type="match status" value="1"/>
</dbReference>
<dbReference type="SUPFAM" id="SSF52540">
    <property type="entry name" value="P-loop containing nucleoside triphosphate hydrolases"/>
    <property type="match status" value="1"/>
</dbReference>
<dbReference type="GO" id="GO:0003697">
    <property type="term" value="F:single-stranded DNA binding"/>
    <property type="evidence" value="ECO:0007669"/>
    <property type="project" value="TreeGrafter"/>
</dbReference>
<dbReference type="GO" id="GO:0140664">
    <property type="term" value="F:ATP-dependent DNA damage sensor activity"/>
    <property type="evidence" value="ECO:0007669"/>
    <property type="project" value="InterPro"/>
</dbReference>
<dbReference type="GO" id="GO:0033063">
    <property type="term" value="C:Rad51B-Rad51C-Rad51D-XRCC2 complex"/>
    <property type="evidence" value="ECO:0007669"/>
    <property type="project" value="TreeGrafter"/>
</dbReference>
<name>A0A0N4ZEG2_PARTI</name>
<dbReference type="GO" id="GO:0005524">
    <property type="term" value="F:ATP binding"/>
    <property type="evidence" value="ECO:0007669"/>
    <property type="project" value="InterPro"/>
</dbReference>
<feature type="domain" description="RecA family profile 1" evidence="3">
    <location>
        <begin position="14"/>
        <end position="180"/>
    </location>
</feature>
<dbReference type="InterPro" id="IPR051988">
    <property type="entry name" value="HRR_RAD51_Paralog"/>
</dbReference>
<evidence type="ECO:0000313" key="4">
    <source>
        <dbReference type="Proteomes" id="UP000038045"/>
    </source>
</evidence>
<reference evidence="5" key="1">
    <citation type="submission" date="2017-02" db="UniProtKB">
        <authorList>
            <consortium name="WormBaseParasite"/>
        </authorList>
    </citation>
    <scope>IDENTIFICATION</scope>
</reference>
<dbReference type="GO" id="GO:0007131">
    <property type="term" value="P:reciprocal meiotic recombination"/>
    <property type="evidence" value="ECO:0007669"/>
    <property type="project" value="TreeGrafter"/>
</dbReference>
<proteinExistence type="predicted"/>
<dbReference type="STRING" id="131310.A0A0N4ZEG2"/>
<dbReference type="InterPro" id="IPR027417">
    <property type="entry name" value="P-loop_NTPase"/>
</dbReference>
<dbReference type="Pfam" id="PF08423">
    <property type="entry name" value="Rad51"/>
    <property type="match status" value="1"/>
</dbReference>
<evidence type="ECO:0000256" key="1">
    <source>
        <dbReference type="ARBA" id="ARBA00004123"/>
    </source>
</evidence>
<dbReference type="GO" id="GO:0042148">
    <property type="term" value="P:DNA strand invasion"/>
    <property type="evidence" value="ECO:0007669"/>
    <property type="project" value="TreeGrafter"/>
</dbReference>
<dbReference type="GO" id="GO:0000400">
    <property type="term" value="F:four-way junction DNA binding"/>
    <property type="evidence" value="ECO:0007669"/>
    <property type="project" value="TreeGrafter"/>
</dbReference>